<evidence type="ECO:0000313" key="4">
    <source>
        <dbReference type="Proteomes" id="UP001357223"/>
    </source>
</evidence>
<evidence type="ECO:0000259" key="2">
    <source>
        <dbReference type="Pfam" id="PF01551"/>
    </source>
</evidence>
<gene>
    <name evidence="3" type="ORF">R4Z09_16045</name>
</gene>
<dbReference type="GO" id="GO:0016787">
    <property type="term" value="F:hydrolase activity"/>
    <property type="evidence" value="ECO:0007669"/>
    <property type="project" value="UniProtKB-KW"/>
</dbReference>
<keyword evidence="3" id="KW-0378">Hydrolase</keyword>
<sequence>MKNHKDKKLKKEPHKKGPHKNRRCNECSQSIPSNNQGQSFQLLSNTIAVSPGIFAVVRSDPKDPFIPCALPQSGCVNVPTPFRTYPGSPLIGPLTVLRGCDSDHLGARDFANSRDITSNETTTFVGQPVFAAESGKINLLISGGQNCTGPNCQPDLVGIRSDFDRYVTQYVHVSPLPTLEPGQHVNEGQQIGTVDLSGDFVGTPTPHVHMARYTPEAKPTCNWTVTLKQFRIPPRLFPFR</sequence>
<protein>
    <submittedName>
        <fullName evidence="3">M23 family metallopeptidase</fullName>
        <ecNumber evidence="3">3.4.-.-</ecNumber>
    </submittedName>
</protein>
<organism evidence="3 4">
    <name type="scientific">Niallia oryzisoli</name>
    <dbReference type="NCBI Taxonomy" id="1737571"/>
    <lineage>
        <taxon>Bacteria</taxon>
        <taxon>Bacillati</taxon>
        <taxon>Bacillota</taxon>
        <taxon>Bacilli</taxon>
        <taxon>Bacillales</taxon>
        <taxon>Bacillaceae</taxon>
        <taxon>Niallia</taxon>
    </lineage>
</organism>
<dbReference type="CDD" id="cd12797">
    <property type="entry name" value="M23_peptidase"/>
    <property type="match status" value="1"/>
</dbReference>
<dbReference type="SUPFAM" id="SSF51261">
    <property type="entry name" value="Duplicated hybrid motif"/>
    <property type="match status" value="1"/>
</dbReference>
<dbReference type="EC" id="3.4.-.-" evidence="3"/>
<dbReference type="Gene3D" id="2.70.70.10">
    <property type="entry name" value="Glucose Permease (Domain IIA)"/>
    <property type="match status" value="1"/>
</dbReference>
<evidence type="ECO:0000256" key="1">
    <source>
        <dbReference type="SAM" id="MobiDB-lite"/>
    </source>
</evidence>
<name>A0ABZ2C5W9_9BACI</name>
<dbReference type="InterPro" id="IPR011055">
    <property type="entry name" value="Dup_hybrid_motif"/>
</dbReference>
<feature type="domain" description="M23ase beta-sheet core" evidence="2">
    <location>
        <begin position="125"/>
        <end position="211"/>
    </location>
</feature>
<accession>A0ABZ2C5W9</accession>
<feature type="region of interest" description="Disordered" evidence="1">
    <location>
        <begin position="1"/>
        <end position="32"/>
    </location>
</feature>
<reference evidence="3 4" key="1">
    <citation type="submission" date="2023-10" db="EMBL/GenBank/DDBJ databases">
        <title>Niallia locisalis sp.nov. isolated from a salt pond sample.</title>
        <authorList>
            <person name="Li X.-J."/>
            <person name="Dong L."/>
        </authorList>
    </citation>
    <scope>NUCLEOTIDE SEQUENCE [LARGE SCALE GENOMIC DNA]</scope>
    <source>
        <strain evidence="3 4">DSM 29761</strain>
    </source>
</reference>
<dbReference type="Proteomes" id="UP001357223">
    <property type="component" value="Chromosome"/>
</dbReference>
<evidence type="ECO:0000313" key="3">
    <source>
        <dbReference type="EMBL" id="WVX78824.1"/>
    </source>
</evidence>
<dbReference type="Pfam" id="PF01551">
    <property type="entry name" value="Peptidase_M23"/>
    <property type="match status" value="1"/>
</dbReference>
<dbReference type="EMBL" id="CP137640">
    <property type="protein sequence ID" value="WVX78824.1"/>
    <property type="molecule type" value="Genomic_DNA"/>
</dbReference>
<dbReference type="RefSeq" id="WP_338447759.1">
    <property type="nucleotide sequence ID" value="NZ_CP137640.1"/>
</dbReference>
<proteinExistence type="predicted"/>
<keyword evidence="4" id="KW-1185">Reference proteome</keyword>
<dbReference type="InterPro" id="IPR016047">
    <property type="entry name" value="M23ase_b-sheet_dom"/>
</dbReference>
<feature type="compositionally biased region" description="Basic residues" evidence="1">
    <location>
        <begin position="1"/>
        <end position="22"/>
    </location>
</feature>